<dbReference type="GO" id="GO:0003677">
    <property type="term" value="F:DNA binding"/>
    <property type="evidence" value="ECO:0007669"/>
    <property type="project" value="UniProtKB-UniRule"/>
</dbReference>
<comment type="function">
    <text evidence="1 6">Required for the transposition of the insertion element.</text>
</comment>
<keyword evidence="3 6" id="KW-0815">Transposition</keyword>
<evidence type="ECO:0000256" key="6">
    <source>
        <dbReference type="RuleBase" id="RU365089"/>
    </source>
</evidence>
<dbReference type="InterPro" id="IPR001207">
    <property type="entry name" value="Transposase_mutator"/>
</dbReference>
<dbReference type="GO" id="GO:0006313">
    <property type="term" value="P:DNA transposition"/>
    <property type="evidence" value="ECO:0007669"/>
    <property type="project" value="UniProtKB-UniRule"/>
</dbReference>
<comment type="similarity">
    <text evidence="2 6">Belongs to the transposase mutator family.</text>
</comment>
<evidence type="ECO:0000256" key="1">
    <source>
        <dbReference type="ARBA" id="ARBA00002190"/>
    </source>
</evidence>
<sequence>MIEEAKTWQARSLEAVYPIVWFDALVVKVRENNRVINKAIHLALGVNLTGTKELLGLWIAQAEGAKFWLGVLTELKNRGVQDVLIACIDGLSGFAEAIETVYPETRVQLCMVHLVRNSLRYVCYKHRKEVAADLKLIYTAATEIEAELNLELFAEKWDTHYPTISKSWRNHWLQVIPMFVFPQDIRRAIYTTNAIESVNMTLRKVTRNHRIFPNDEAVLKVVYLAIRNIAKKWTMPIKDWKPALNRFAIEFEGRLPV</sequence>
<evidence type="ECO:0000313" key="7">
    <source>
        <dbReference type="EMBL" id="CAA9589915.1"/>
    </source>
</evidence>
<protein>
    <recommendedName>
        <fullName evidence="6">Mutator family transposase</fullName>
    </recommendedName>
</protein>
<evidence type="ECO:0000256" key="2">
    <source>
        <dbReference type="ARBA" id="ARBA00010961"/>
    </source>
</evidence>
<keyword evidence="5 6" id="KW-0233">DNA recombination</keyword>
<gene>
    <name evidence="7" type="ORF">AVDCRST_MAG81-4924</name>
</gene>
<accession>A0A6J4VYD5</accession>
<organism evidence="7">
    <name type="scientific">uncultured Synechococcales cyanobacterium</name>
    <dbReference type="NCBI Taxonomy" id="1936017"/>
    <lineage>
        <taxon>Bacteria</taxon>
        <taxon>Bacillati</taxon>
        <taxon>Cyanobacteriota</taxon>
        <taxon>Cyanophyceae</taxon>
        <taxon>Synechococcales</taxon>
        <taxon>environmental samples</taxon>
    </lineage>
</organism>
<evidence type="ECO:0000256" key="4">
    <source>
        <dbReference type="ARBA" id="ARBA00023125"/>
    </source>
</evidence>
<evidence type="ECO:0000256" key="5">
    <source>
        <dbReference type="ARBA" id="ARBA00023172"/>
    </source>
</evidence>
<dbReference type="Pfam" id="PF00872">
    <property type="entry name" value="Transposase_mut"/>
    <property type="match status" value="1"/>
</dbReference>
<keyword evidence="4 6" id="KW-0238">DNA-binding</keyword>
<dbReference type="EMBL" id="CADCWO010000253">
    <property type="protein sequence ID" value="CAA9589915.1"/>
    <property type="molecule type" value="Genomic_DNA"/>
</dbReference>
<evidence type="ECO:0000256" key="3">
    <source>
        <dbReference type="ARBA" id="ARBA00022578"/>
    </source>
</evidence>
<proteinExistence type="inferred from homology"/>
<reference evidence="7" key="1">
    <citation type="submission" date="2020-02" db="EMBL/GenBank/DDBJ databases">
        <authorList>
            <person name="Meier V. D."/>
        </authorList>
    </citation>
    <scope>NUCLEOTIDE SEQUENCE</scope>
    <source>
        <strain evidence="7">AVDCRST_MAG81</strain>
    </source>
</reference>
<dbReference type="PROSITE" id="PS01007">
    <property type="entry name" value="TRANSPOSASE_MUTATOR"/>
    <property type="match status" value="1"/>
</dbReference>
<keyword evidence="6" id="KW-0814">Transposable element</keyword>
<name>A0A6J4VYD5_9CYAN</name>
<dbReference type="PANTHER" id="PTHR33217:SF5">
    <property type="entry name" value="MUTATOR FAMILY TRANSPOSASE"/>
    <property type="match status" value="1"/>
</dbReference>
<dbReference type="NCBIfam" id="NF033543">
    <property type="entry name" value="transpos_IS256"/>
    <property type="match status" value="1"/>
</dbReference>
<dbReference type="GO" id="GO:0004803">
    <property type="term" value="F:transposase activity"/>
    <property type="evidence" value="ECO:0007669"/>
    <property type="project" value="UniProtKB-UniRule"/>
</dbReference>
<dbReference type="PANTHER" id="PTHR33217">
    <property type="entry name" value="TRANSPOSASE FOR INSERTION SEQUENCE ELEMENT IS1081"/>
    <property type="match status" value="1"/>
</dbReference>
<dbReference type="AlphaFoldDB" id="A0A6J4VYD5"/>